<gene>
    <name evidence="3" type="ORF">V5O48_003589</name>
</gene>
<accession>A0ABR3FSP2</accession>
<comment type="caution">
    <text evidence="3">The sequence shown here is derived from an EMBL/GenBank/DDBJ whole genome shotgun (WGS) entry which is preliminary data.</text>
</comment>
<feature type="region of interest" description="Disordered" evidence="1">
    <location>
        <begin position="409"/>
        <end position="430"/>
    </location>
</feature>
<dbReference type="PROSITE" id="PS51257">
    <property type="entry name" value="PROKAR_LIPOPROTEIN"/>
    <property type="match status" value="1"/>
</dbReference>
<dbReference type="Gene3D" id="1.50.10.20">
    <property type="match status" value="1"/>
</dbReference>
<reference evidence="3 4" key="1">
    <citation type="submission" date="2024-02" db="EMBL/GenBank/DDBJ databases">
        <title>A draft genome for the cacao thread blight pathogen Marasmius crinis-equi.</title>
        <authorList>
            <person name="Cohen S.P."/>
            <person name="Baruah I.K."/>
            <person name="Amoako-Attah I."/>
            <person name="Bukari Y."/>
            <person name="Meinhardt L.W."/>
            <person name="Bailey B.A."/>
        </authorList>
    </citation>
    <scope>NUCLEOTIDE SEQUENCE [LARGE SCALE GENOMIC DNA]</scope>
    <source>
        <strain evidence="3 4">GH-76</strain>
    </source>
</reference>
<evidence type="ECO:0000256" key="1">
    <source>
        <dbReference type="SAM" id="MobiDB-lite"/>
    </source>
</evidence>
<feature type="region of interest" description="Disordered" evidence="1">
    <location>
        <begin position="317"/>
        <end position="367"/>
    </location>
</feature>
<proteinExistence type="predicted"/>
<dbReference type="EMBL" id="JBAHYK010000100">
    <property type="protein sequence ID" value="KAL0578398.1"/>
    <property type="molecule type" value="Genomic_DNA"/>
</dbReference>
<keyword evidence="2" id="KW-0472">Membrane</keyword>
<dbReference type="Proteomes" id="UP001465976">
    <property type="component" value="Unassembled WGS sequence"/>
</dbReference>
<keyword evidence="2" id="KW-1133">Transmembrane helix</keyword>
<name>A0ABR3FSP2_9AGAR</name>
<evidence type="ECO:0000313" key="3">
    <source>
        <dbReference type="EMBL" id="KAL0578398.1"/>
    </source>
</evidence>
<protein>
    <recommendedName>
        <fullName evidence="5">Glycoside hydrolase family 76 protein</fullName>
    </recommendedName>
</protein>
<feature type="transmembrane region" description="Helical" evidence="2">
    <location>
        <begin position="288"/>
        <end position="309"/>
    </location>
</feature>
<organism evidence="3 4">
    <name type="scientific">Marasmius crinis-equi</name>
    <dbReference type="NCBI Taxonomy" id="585013"/>
    <lineage>
        <taxon>Eukaryota</taxon>
        <taxon>Fungi</taxon>
        <taxon>Dikarya</taxon>
        <taxon>Basidiomycota</taxon>
        <taxon>Agaricomycotina</taxon>
        <taxon>Agaricomycetes</taxon>
        <taxon>Agaricomycetidae</taxon>
        <taxon>Agaricales</taxon>
        <taxon>Marasmiineae</taxon>
        <taxon>Marasmiaceae</taxon>
        <taxon>Marasmius</taxon>
    </lineage>
</organism>
<evidence type="ECO:0000256" key="2">
    <source>
        <dbReference type="SAM" id="Phobius"/>
    </source>
</evidence>
<sequence length="430" mass="46705">MQLPHLKPSWVKIFLYPQTVQAWGGCLMIQILQVTLSRYMRQGTSSRACLKQLHKIVMAYKSHLPSSLSSLLAEATASQIYLDQAIQSFSFIQNLLLNTSTMIPQQGIHLDPFDTKSCSTTPPSNSFCAGTWIEGLAVFNTVANASLKPNDELSSNSYVAAMTTNQWHSADGIISNAAGEADVNLPRSLGMLYQRTEDATLKSDIEKYLAVQYNAILDLSTTNGSNMYAWDWTGPPSSEFDDDGQVTALAVLVPLIALPETHSTPTSPPTFTPSFVTSLSNKTPIGEIVGSVAGGVIALATVIALLLVWRHRRKSQRPGDFEQAQVPHIEPFTQLPHPLATRSGSIVGQGGSPKGQESKKQNPDSAQITQSSLPFLTPFTQNEQQHDHYLLQQMGATLSILNRRLAQVEGTSTVGSETDGPPEYPGSISH</sequence>
<evidence type="ECO:0000313" key="4">
    <source>
        <dbReference type="Proteomes" id="UP001465976"/>
    </source>
</evidence>
<keyword evidence="2" id="KW-0812">Transmembrane</keyword>
<keyword evidence="4" id="KW-1185">Reference proteome</keyword>
<evidence type="ECO:0008006" key="5">
    <source>
        <dbReference type="Google" id="ProtNLM"/>
    </source>
</evidence>